<dbReference type="InterPro" id="IPR013762">
    <property type="entry name" value="Integrase-like_cat_sf"/>
</dbReference>
<sequence>MEMPKGVEIHNGKVRISFMLNGKRQREVIRDMSVNAKTIAYAKSVRELVVDEIKRGVFDYHRRFPDSAKVTQTEAAAQVQRPLPVQPTAQPTATHSEPASTTMTVKEGVMLWLRVSKSDKASTTYLNYKCKAGHVIRYFGDTPIDRVTIQNLRLFRNHLVKPENGTKGLSPKTVNDILTVVRGVWADASANGLIANDHLKSIHNHKVKYKSLADPFTRAEIDRIRHSDPERLREARVVVMNCWIGLSRSELMGLAREDVDLDNLVIHVRRAYVDGIYRIPKEETRERFVELIKPAAELMKLILEDTAACKPQQIDVTQRDNLTSEQERVTFLFRDWTTDKAWNPDHLDEWFKEHLVKSKVNHRGINQCRHTFASQALSSHVKLEWLAKQLGHADTTMIKKHYAKLIPDDTKRMGSDVSEQMGFGVDWSGA</sequence>
<organism evidence="5 6">
    <name type="scientific">Stutzerimonas stutzeri</name>
    <name type="common">Pseudomonas stutzeri</name>
    <dbReference type="NCBI Taxonomy" id="316"/>
    <lineage>
        <taxon>Bacteria</taxon>
        <taxon>Pseudomonadati</taxon>
        <taxon>Pseudomonadota</taxon>
        <taxon>Gammaproteobacteria</taxon>
        <taxon>Pseudomonadales</taxon>
        <taxon>Pseudomonadaceae</taxon>
        <taxon>Stutzerimonas</taxon>
    </lineage>
</organism>
<evidence type="ECO:0000313" key="5">
    <source>
        <dbReference type="EMBL" id="TYP65309.1"/>
    </source>
</evidence>
<keyword evidence="1" id="KW-0238">DNA-binding</keyword>
<dbReference type="AlphaFoldDB" id="A0A5S5BEC3"/>
<name>A0A5S5BEC3_STUST</name>
<dbReference type="InterPro" id="IPR010998">
    <property type="entry name" value="Integrase_recombinase_N"/>
</dbReference>
<dbReference type="GO" id="GO:0006310">
    <property type="term" value="P:DNA recombination"/>
    <property type="evidence" value="ECO:0007669"/>
    <property type="project" value="UniProtKB-KW"/>
</dbReference>
<proteinExistence type="predicted"/>
<protein>
    <submittedName>
        <fullName evidence="5">Integrase</fullName>
    </submittedName>
</protein>
<dbReference type="Pfam" id="PF13102">
    <property type="entry name" value="Phage_int_SAM_5"/>
    <property type="match status" value="1"/>
</dbReference>
<dbReference type="Pfam" id="PF12167">
    <property type="entry name" value="Arm-DNA-bind_2"/>
    <property type="match status" value="1"/>
</dbReference>
<evidence type="ECO:0000256" key="1">
    <source>
        <dbReference type="ARBA" id="ARBA00023125"/>
    </source>
</evidence>
<evidence type="ECO:0000313" key="6">
    <source>
        <dbReference type="Proteomes" id="UP000324282"/>
    </source>
</evidence>
<dbReference type="GO" id="GO:0015074">
    <property type="term" value="P:DNA integration"/>
    <property type="evidence" value="ECO:0007669"/>
    <property type="project" value="InterPro"/>
</dbReference>
<feature type="domain" description="Tyr recombinase" evidence="4">
    <location>
        <begin position="211"/>
        <end position="415"/>
    </location>
</feature>
<evidence type="ECO:0000256" key="3">
    <source>
        <dbReference type="SAM" id="MobiDB-lite"/>
    </source>
</evidence>
<dbReference type="InterPro" id="IPR002104">
    <property type="entry name" value="Integrase_catalytic"/>
</dbReference>
<dbReference type="Pfam" id="PF00589">
    <property type="entry name" value="Phage_integrase"/>
    <property type="match status" value="1"/>
</dbReference>
<keyword evidence="2" id="KW-0233">DNA recombination</keyword>
<dbReference type="Gene3D" id="1.10.443.10">
    <property type="entry name" value="Intergrase catalytic core"/>
    <property type="match status" value="1"/>
</dbReference>
<dbReference type="GO" id="GO:0003677">
    <property type="term" value="F:DNA binding"/>
    <property type="evidence" value="ECO:0007669"/>
    <property type="project" value="UniProtKB-KW"/>
</dbReference>
<feature type="compositionally biased region" description="Polar residues" evidence="3">
    <location>
        <begin position="87"/>
        <end position="99"/>
    </location>
</feature>
<dbReference type="InterPro" id="IPR011010">
    <property type="entry name" value="DNA_brk_join_enz"/>
</dbReference>
<dbReference type="Gene3D" id="1.10.150.130">
    <property type="match status" value="1"/>
</dbReference>
<dbReference type="EMBL" id="VNHQ01000012">
    <property type="protein sequence ID" value="TYP65309.1"/>
    <property type="molecule type" value="Genomic_DNA"/>
</dbReference>
<dbReference type="SUPFAM" id="SSF56349">
    <property type="entry name" value="DNA breaking-rejoining enzymes"/>
    <property type="match status" value="1"/>
</dbReference>
<comment type="caution">
    <text evidence="5">The sequence shown here is derived from an EMBL/GenBank/DDBJ whole genome shotgun (WGS) entry which is preliminary data.</text>
</comment>
<reference evidence="5 6" key="1">
    <citation type="submission" date="2019-07" db="EMBL/GenBank/DDBJ databases">
        <title>Deep subsurface shale carbon reservoir microbial communities from Ohio and West Virginia, USA.</title>
        <authorList>
            <person name="Wrighton K."/>
        </authorList>
    </citation>
    <scope>NUCLEOTIDE SEQUENCE [LARGE SCALE GENOMIC DNA]</scope>
    <source>
        <strain evidence="5 6">NP_8Ht</strain>
    </source>
</reference>
<gene>
    <name evidence="5" type="ORF">A9A72_122437</name>
</gene>
<accession>A0A5S5BEC3</accession>
<evidence type="ECO:0000256" key="2">
    <source>
        <dbReference type="ARBA" id="ARBA00023172"/>
    </source>
</evidence>
<dbReference type="Proteomes" id="UP000324282">
    <property type="component" value="Unassembled WGS sequence"/>
</dbReference>
<dbReference type="InterPro" id="IPR025269">
    <property type="entry name" value="SAM-like_dom"/>
</dbReference>
<feature type="region of interest" description="Disordered" evidence="3">
    <location>
        <begin position="69"/>
        <end position="99"/>
    </location>
</feature>
<dbReference type="InterPro" id="IPR022000">
    <property type="entry name" value="Min27-like_integrase_DNA_bind"/>
</dbReference>
<dbReference type="PROSITE" id="PS51898">
    <property type="entry name" value="TYR_RECOMBINASE"/>
    <property type="match status" value="1"/>
</dbReference>
<evidence type="ECO:0000259" key="4">
    <source>
        <dbReference type="PROSITE" id="PS51898"/>
    </source>
</evidence>